<dbReference type="InterPro" id="IPR001173">
    <property type="entry name" value="Glyco_trans_2-like"/>
</dbReference>
<dbReference type="GO" id="GO:0004582">
    <property type="term" value="F:dolichyl-phosphate beta-D-mannosyltransferase activity"/>
    <property type="evidence" value="ECO:0007669"/>
    <property type="project" value="UniProtKB-EC"/>
</dbReference>
<dbReference type="GO" id="GO:0016020">
    <property type="term" value="C:membrane"/>
    <property type="evidence" value="ECO:0007669"/>
    <property type="project" value="GOC"/>
</dbReference>
<evidence type="ECO:0000256" key="3">
    <source>
        <dbReference type="ARBA" id="ARBA00022679"/>
    </source>
</evidence>
<proteinExistence type="inferred from homology"/>
<dbReference type="Gene3D" id="3.90.550.10">
    <property type="entry name" value="Spore Coat Polysaccharide Biosynthesis Protein SpsA, Chain A"/>
    <property type="match status" value="1"/>
</dbReference>
<feature type="domain" description="Glycosyltransferase 2-like" evidence="4">
    <location>
        <begin position="23"/>
        <end position="192"/>
    </location>
</feature>
<comment type="caution">
    <text evidence="5">The sequence shown here is derived from an EMBL/GenBank/DDBJ whole genome shotgun (WGS) entry which is preliminary data.</text>
</comment>
<accession>A0A841FVA8</accession>
<dbReference type="CDD" id="cd06442">
    <property type="entry name" value="DPM1_like"/>
    <property type="match status" value="1"/>
</dbReference>
<dbReference type="AlphaFoldDB" id="A0A841FVA8"/>
<evidence type="ECO:0000256" key="2">
    <source>
        <dbReference type="ARBA" id="ARBA00022676"/>
    </source>
</evidence>
<dbReference type="RefSeq" id="WP_184792801.1">
    <property type="nucleotide sequence ID" value="NZ_BONT01000101.1"/>
</dbReference>
<evidence type="ECO:0000259" key="4">
    <source>
        <dbReference type="Pfam" id="PF00535"/>
    </source>
</evidence>
<dbReference type="PANTHER" id="PTHR43398">
    <property type="entry name" value="DOLICHOL-PHOSPHATE MANNOSYLTRANSFERASE SUBUNIT 1"/>
    <property type="match status" value="1"/>
</dbReference>
<protein>
    <submittedName>
        <fullName evidence="5">Dolichol-phosphate mannosyltransferase</fullName>
        <ecNumber evidence="5">2.4.1.83</ecNumber>
    </submittedName>
</protein>
<name>A0A841FVA8_9ACTN</name>
<dbReference type="PANTHER" id="PTHR43398:SF1">
    <property type="entry name" value="DOLICHOL-PHOSPHATE MANNOSYLTRANSFERASE SUBUNIT 1"/>
    <property type="match status" value="1"/>
</dbReference>
<keyword evidence="2 5" id="KW-0328">Glycosyltransferase</keyword>
<keyword evidence="6" id="KW-1185">Reference proteome</keyword>
<dbReference type="GO" id="GO:0009247">
    <property type="term" value="P:glycolipid biosynthetic process"/>
    <property type="evidence" value="ECO:0007669"/>
    <property type="project" value="TreeGrafter"/>
</dbReference>
<evidence type="ECO:0000313" key="6">
    <source>
        <dbReference type="Proteomes" id="UP000548476"/>
    </source>
</evidence>
<dbReference type="Proteomes" id="UP000548476">
    <property type="component" value="Unassembled WGS sequence"/>
</dbReference>
<dbReference type="FunFam" id="3.90.550.10:FF:000122">
    <property type="entry name" value="Dolichol-phosphate mannosyltransferase subunit 1"/>
    <property type="match status" value="1"/>
</dbReference>
<dbReference type="EMBL" id="JACHGT010000025">
    <property type="protein sequence ID" value="MBB6039714.1"/>
    <property type="molecule type" value="Genomic_DNA"/>
</dbReference>
<dbReference type="SUPFAM" id="SSF53448">
    <property type="entry name" value="Nucleotide-diphospho-sugar transferases"/>
    <property type="match status" value="1"/>
</dbReference>
<evidence type="ECO:0000256" key="1">
    <source>
        <dbReference type="ARBA" id="ARBA00006739"/>
    </source>
</evidence>
<dbReference type="InterPro" id="IPR039528">
    <property type="entry name" value="DPM1-like"/>
</dbReference>
<dbReference type="Pfam" id="PF00535">
    <property type="entry name" value="Glycos_transf_2"/>
    <property type="match status" value="1"/>
</dbReference>
<dbReference type="EC" id="2.4.1.83" evidence="5"/>
<comment type="similarity">
    <text evidence="1">Belongs to the glycosyltransferase 2 family.</text>
</comment>
<keyword evidence="3 5" id="KW-0808">Transferase</keyword>
<dbReference type="InterPro" id="IPR029044">
    <property type="entry name" value="Nucleotide-diphossugar_trans"/>
</dbReference>
<evidence type="ECO:0000313" key="5">
    <source>
        <dbReference type="EMBL" id="MBB6039714.1"/>
    </source>
</evidence>
<gene>
    <name evidence="5" type="ORF">HNR73_007612</name>
</gene>
<reference evidence="5 6" key="1">
    <citation type="submission" date="2020-08" db="EMBL/GenBank/DDBJ databases">
        <title>Genomic Encyclopedia of Type Strains, Phase IV (KMG-IV): sequencing the most valuable type-strain genomes for metagenomic binning, comparative biology and taxonomic classification.</title>
        <authorList>
            <person name="Goeker M."/>
        </authorList>
    </citation>
    <scope>NUCLEOTIDE SEQUENCE [LARGE SCALE GENOMIC DNA]</scope>
    <source>
        <strain evidence="5 6">YIM 65646</strain>
    </source>
</reference>
<sequence length="263" mass="29057">METPETPDAIALPSPWADSRVAIVVPTYNERGNLRELFDRIAALPLPNLRIIIVDDGSPDGTADEAELLGKEFAPERPDFVSVLRRESKDGLGRAYIAGFGKALETDAEYIVQMDADLSHPPEYVPSLLGGLLSTDASMVIGSRYVSGGSLADEWKLHRRFLSGWANVYVNAILGLHIRDATAGFKIWTRAALLAAELDSLHSKGYSFQVEMNYVTKLAGGKIVEIPIRFHERHEGVSKMSLKVKIESAKLPFRLRFAGRRKP</sequence>
<organism evidence="5 6">
    <name type="scientific">Phytomonospora endophytica</name>
    <dbReference type="NCBI Taxonomy" id="714109"/>
    <lineage>
        <taxon>Bacteria</taxon>
        <taxon>Bacillati</taxon>
        <taxon>Actinomycetota</taxon>
        <taxon>Actinomycetes</taxon>
        <taxon>Micromonosporales</taxon>
        <taxon>Micromonosporaceae</taxon>
        <taxon>Phytomonospora</taxon>
    </lineage>
</organism>